<gene>
    <name evidence="3" type="ORF">SAMN06295955_1247</name>
</gene>
<evidence type="ECO:0000313" key="3">
    <source>
        <dbReference type="EMBL" id="SNT29606.1"/>
    </source>
</evidence>
<dbReference type="InterPro" id="IPR032638">
    <property type="entry name" value="Porin_5"/>
</dbReference>
<keyword evidence="4" id="KW-1185">Reference proteome</keyword>
<accession>A0A239LG48</accession>
<evidence type="ECO:0000313" key="4">
    <source>
        <dbReference type="Proteomes" id="UP000198339"/>
    </source>
</evidence>
<evidence type="ECO:0000256" key="1">
    <source>
        <dbReference type="SAM" id="MobiDB-lite"/>
    </source>
</evidence>
<proteinExistence type="predicted"/>
<dbReference type="OrthoDB" id="5372286at2"/>
<protein>
    <submittedName>
        <fullName evidence="3">Putative porin</fullName>
    </submittedName>
</protein>
<dbReference type="EMBL" id="FZPA01000024">
    <property type="protein sequence ID" value="SNT29606.1"/>
    <property type="molecule type" value="Genomic_DNA"/>
</dbReference>
<feature type="compositionally biased region" description="Low complexity" evidence="1">
    <location>
        <begin position="74"/>
        <end position="87"/>
    </location>
</feature>
<reference evidence="3 4" key="1">
    <citation type="submission" date="2017-06" db="EMBL/GenBank/DDBJ databases">
        <authorList>
            <person name="Kim H.J."/>
            <person name="Triplett B.A."/>
        </authorList>
    </citation>
    <scope>NUCLEOTIDE SEQUENCE [LARGE SCALE GENOMIC DNA]</scope>
    <source>
        <strain evidence="3 4">DS15</strain>
    </source>
</reference>
<organism evidence="3 4">
    <name type="scientific">Sphingopyxis indica</name>
    <dbReference type="NCBI Taxonomy" id="436663"/>
    <lineage>
        <taxon>Bacteria</taxon>
        <taxon>Pseudomonadati</taxon>
        <taxon>Pseudomonadota</taxon>
        <taxon>Alphaproteobacteria</taxon>
        <taxon>Sphingomonadales</taxon>
        <taxon>Sphingomonadaceae</taxon>
        <taxon>Sphingopyxis</taxon>
    </lineage>
</organism>
<keyword evidence="2" id="KW-0732">Signal</keyword>
<feature type="region of interest" description="Disordered" evidence="1">
    <location>
        <begin position="74"/>
        <end position="98"/>
    </location>
</feature>
<dbReference type="AlphaFoldDB" id="A0A239LG48"/>
<feature type="chain" id="PRO_5013054326" evidence="2">
    <location>
        <begin position="47"/>
        <end position="613"/>
    </location>
</feature>
<sequence>MSAQHPATTFPKGNIMNSLPKPAYRLKAALMACAAGVALTASPALAQDLDAGRLLDLMVQRGLVTAEEAAQLRAEAAANPAPEQAQRPPLPQPGVAADGTQTVTYVSPVVREQIKEELLAELGSQAQAEGWSRPGETPEWTRRIQLYGDVRMRGEGRFYDDGNADIFANYGAINAGDPQNINDQTPGYISPPFLNSLEDRQRFRVRARLGVRAQIDDWISADIRLATGADNGPVSTNQTLGAHGTGKYHIWLDRASLRLTPMEGVALDFGRFANPFWTSDLVYDNDMNFDGVAVSANAPVSERFSVFGTAGAFPVFNTDLNFGSRNAPTAPEEGEDTYPGIRGPYKSQDRYLFAAQAGFEFRATEEVSVRLAGGYFHYDNVEGQVSAPCYYYEVVCSTDATRPAFQQFGNTMFPIRDVIPDPLNVPQSPENQYFGLASDFRMLNIRGAVDYRPSDRFGVRLEGDFVKNLGFDRSVVAARAVNNLGPSLRIPDPENPGKTILQDGPYDGGDIGWSARLTLGSVLNLNGQGDWQAVRGDWNAFIGYRHLESDAVIDAFADSDMHIGGTNNRGWTIGGNYAIGRNTIFGARWLSAEEIAGAPFSVDRLFVDLMTRF</sequence>
<dbReference type="Proteomes" id="UP000198339">
    <property type="component" value="Unassembled WGS sequence"/>
</dbReference>
<feature type="signal peptide" evidence="2">
    <location>
        <begin position="1"/>
        <end position="46"/>
    </location>
</feature>
<dbReference type="Pfam" id="PF16930">
    <property type="entry name" value="Porin_5"/>
    <property type="match status" value="1"/>
</dbReference>
<dbReference type="SUPFAM" id="SSF56935">
    <property type="entry name" value="Porins"/>
    <property type="match status" value="1"/>
</dbReference>
<evidence type="ECO:0000256" key="2">
    <source>
        <dbReference type="SAM" id="SignalP"/>
    </source>
</evidence>
<name>A0A239LG48_9SPHN</name>